<feature type="transmembrane region" description="Helical" evidence="1">
    <location>
        <begin position="36"/>
        <end position="58"/>
    </location>
</feature>
<feature type="transmembrane region" description="Helical" evidence="1">
    <location>
        <begin position="291"/>
        <end position="312"/>
    </location>
</feature>
<dbReference type="EMBL" id="FJOG01000005">
    <property type="protein sequence ID" value="CZR54953.1"/>
    <property type="molecule type" value="Genomic_DNA"/>
</dbReference>
<reference evidence="2 3" key="1">
    <citation type="submission" date="2016-03" db="EMBL/GenBank/DDBJ databases">
        <authorList>
            <person name="Ploux O."/>
        </authorList>
    </citation>
    <scope>NUCLEOTIDE SEQUENCE [LARGE SCALE GENOMIC DNA]</scope>
    <source>
        <strain evidence="2 3">UAMH 11012</strain>
    </source>
</reference>
<keyword evidence="1" id="KW-1133">Transmembrane helix</keyword>
<feature type="transmembrane region" description="Helical" evidence="1">
    <location>
        <begin position="129"/>
        <end position="150"/>
    </location>
</feature>
<gene>
    <name evidence="2" type="ORF">PAC_04838</name>
</gene>
<evidence type="ECO:0000256" key="1">
    <source>
        <dbReference type="SAM" id="Phobius"/>
    </source>
</evidence>
<feature type="transmembrane region" description="Helical" evidence="1">
    <location>
        <begin position="198"/>
        <end position="219"/>
    </location>
</feature>
<dbReference type="Proteomes" id="UP000184330">
    <property type="component" value="Unassembled WGS sequence"/>
</dbReference>
<proteinExistence type="predicted"/>
<keyword evidence="1" id="KW-0472">Membrane</keyword>
<evidence type="ECO:0000313" key="2">
    <source>
        <dbReference type="EMBL" id="CZR54953.1"/>
    </source>
</evidence>
<feature type="transmembrane region" description="Helical" evidence="1">
    <location>
        <begin position="157"/>
        <end position="178"/>
    </location>
</feature>
<feature type="transmembrane region" description="Helical" evidence="1">
    <location>
        <begin position="231"/>
        <end position="252"/>
    </location>
</feature>
<keyword evidence="3" id="KW-1185">Reference proteome</keyword>
<keyword evidence="1" id="KW-0812">Transmembrane</keyword>
<protein>
    <submittedName>
        <fullName evidence="2">Uncharacterized protein</fullName>
    </submittedName>
</protein>
<evidence type="ECO:0000313" key="3">
    <source>
        <dbReference type="Proteomes" id="UP000184330"/>
    </source>
</evidence>
<sequence>MAELYTALSYDGLEGLILFSMVQTPPASTSRHEIEVPWPLCAFTLLVLAINSMAQPAGRLCGHHRLRRTYLISSPLMCVYDLLFVLLYPVYICTRYSVDISTGITLLLSKKVSAPVPDEKFHALAQRTWLRWLFFVLGPLPLGILLAGLNGVPWTQLIGFIFLADWIVGEILIFLSTISPFSSGEHENVPDMPELTTYTGYSFVGFTILAWTALFWTPFLRSESLQHNPSLSLAVNLLFISVVPVCIAWVLALGPEFVGLGRFLERHMTLSKWLCVAFPDLNGFYPLDTGAWHYAVLFLANVVFGILAYAIFYDPRGTDFPSWVKWVFRA</sequence>
<dbReference type="OrthoDB" id="3514481at2759"/>
<organism evidence="2 3">
    <name type="scientific">Phialocephala subalpina</name>
    <dbReference type="NCBI Taxonomy" id="576137"/>
    <lineage>
        <taxon>Eukaryota</taxon>
        <taxon>Fungi</taxon>
        <taxon>Dikarya</taxon>
        <taxon>Ascomycota</taxon>
        <taxon>Pezizomycotina</taxon>
        <taxon>Leotiomycetes</taxon>
        <taxon>Helotiales</taxon>
        <taxon>Mollisiaceae</taxon>
        <taxon>Phialocephala</taxon>
        <taxon>Phialocephala fortinii species complex</taxon>
    </lineage>
</organism>
<accession>A0A1L7WQA5</accession>
<name>A0A1L7WQA5_9HELO</name>
<feature type="transmembrane region" description="Helical" evidence="1">
    <location>
        <begin position="70"/>
        <end position="91"/>
    </location>
</feature>
<dbReference type="AlphaFoldDB" id="A0A1L7WQA5"/>